<protein>
    <submittedName>
        <fullName evidence="1">Uncharacterized protein</fullName>
    </submittedName>
</protein>
<comment type="caution">
    <text evidence="1">The sequence shown here is derived from an EMBL/GenBank/DDBJ whole genome shotgun (WGS) entry which is preliminary data.</text>
</comment>
<sequence length="142" mass="16653">MSTRTAFRTRITDLPIADGPSGQNVVWATVYFYPEDARINNLDLIRLMMYRVVNRQVTVDELPMHHRYSHCLSIRVAGELPDEDAVHEVAEAMLDYFYAKVKSGELVINRTYIFRRRSRDLILWSIFEVKFLNVLVICLSER</sequence>
<gene>
    <name evidence="1" type="ORF">PENFLA_c082G00770</name>
</gene>
<name>A0A1V6S9G3_9EURO</name>
<dbReference type="AlphaFoldDB" id="A0A1V6S9G3"/>
<dbReference type="EMBL" id="MLQL01000082">
    <property type="protein sequence ID" value="OQE10681.1"/>
    <property type="molecule type" value="Genomic_DNA"/>
</dbReference>
<reference evidence="2" key="1">
    <citation type="journal article" date="2017" name="Nat. Microbiol.">
        <title>Global analysis of biosynthetic gene clusters reveals vast potential of secondary metabolite production in Penicillium species.</title>
        <authorList>
            <person name="Nielsen J.C."/>
            <person name="Grijseels S."/>
            <person name="Prigent S."/>
            <person name="Ji B."/>
            <person name="Dainat J."/>
            <person name="Nielsen K.F."/>
            <person name="Frisvad J.C."/>
            <person name="Workman M."/>
            <person name="Nielsen J."/>
        </authorList>
    </citation>
    <scope>NUCLEOTIDE SEQUENCE [LARGE SCALE GENOMIC DNA]</scope>
    <source>
        <strain evidence="2">IBT 14082</strain>
    </source>
</reference>
<evidence type="ECO:0000313" key="1">
    <source>
        <dbReference type="EMBL" id="OQE10681.1"/>
    </source>
</evidence>
<dbReference type="OrthoDB" id="4259988at2759"/>
<keyword evidence="2" id="KW-1185">Reference proteome</keyword>
<organism evidence="1 2">
    <name type="scientific">Penicillium flavigenum</name>
    <dbReference type="NCBI Taxonomy" id="254877"/>
    <lineage>
        <taxon>Eukaryota</taxon>
        <taxon>Fungi</taxon>
        <taxon>Dikarya</taxon>
        <taxon>Ascomycota</taxon>
        <taxon>Pezizomycotina</taxon>
        <taxon>Eurotiomycetes</taxon>
        <taxon>Eurotiomycetidae</taxon>
        <taxon>Eurotiales</taxon>
        <taxon>Aspergillaceae</taxon>
        <taxon>Penicillium</taxon>
    </lineage>
</organism>
<accession>A0A1V6S9G3</accession>
<proteinExistence type="predicted"/>
<evidence type="ECO:0000313" key="2">
    <source>
        <dbReference type="Proteomes" id="UP000191342"/>
    </source>
</evidence>
<dbReference type="Proteomes" id="UP000191342">
    <property type="component" value="Unassembled WGS sequence"/>
</dbReference>